<comment type="caution">
    <text evidence="2">The sequence shown here is derived from an EMBL/GenBank/DDBJ whole genome shotgun (WGS) entry which is preliminary data.</text>
</comment>
<feature type="compositionally biased region" description="Basic and acidic residues" evidence="1">
    <location>
        <begin position="102"/>
        <end position="117"/>
    </location>
</feature>
<proteinExistence type="predicted"/>
<dbReference type="EMBL" id="AZMM01018785">
    <property type="protein sequence ID" value="ETJ17292.1"/>
    <property type="molecule type" value="Genomic_DNA"/>
</dbReference>
<sequence>MESYTIIDNDIWKDHNIKGYEKLVLIYLVRNFNVNYGYSFPTREQIQEATGIGNNALNRALNSLEEKGYITRSKREGKAGRNNIYYINKYLVGQQDSPQASEKPKPSKDKPKSKETVTKAQGQSDEDLNYKLGYIETSVNLTRDFRETELAEIKNADMETIKRVCERMDVIKAISPFNFLLDLQIDLQKNKRGINWWKVNKKSMKKQENL</sequence>
<reference evidence="2" key="1">
    <citation type="submission" date="2013-12" db="EMBL/GenBank/DDBJ databases">
        <title>A Varibaculum cambriense genome reconstructed from a premature infant gut community with otherwise low bacterial novelty that shifts toward anaerobic metabolism during the third week of life.</title>
        <authorList>
            <person name="Brown C.T."/>
            <person name="Sharon I."/>
            <person name="Thomas B.C."/>
            <person name="Castelle C.J."/>
            <person name="Morowitz M.J."/>
            <person name="Banfield J.F."/>
        </authorList>
    </citation>
    <scope>NUCLEOTIDE SEQUENCE</scope>
</reference>
<evidence type="ECO:0000256" key="1">
    <source>
        <dbReference type="SAM" id="MobiDB-lite"/>
    </source>
</evidence>
<feature type="region of interest" description="Disordered" evidence="1">
    <location>
        <begin position="95"/>
        <end position="122"/>
    </location>
</feature>
<dbReference type="Pfam" id="PF13730">
    <property type="entry name" value="HTH_36"/>
    <property type="match status" value="1"/>
</dbReference>
<organism evidence="2">
    <name type="scientific">human gut metagenome</name>
    <dbReference type="NCBI Taxonomy" id="408170"/>
    <lineage>
        <taxon>unclassified sequences</taxon>
        <taxon>metagenomes</taxon>
        <taxon>organismal metagenomes</taxon>
    </lineage>
</organism>
<gene>
    <name evidence="2" type="ORF">Q604_UNBc4C00004G0007</name>
</gene>
<dbReference type="Gene3D" id="1.10.10.10">
    <property type="entry name" value="Winged helix-like DNA-binding domain superfamily/Winged helix DNA-binding domain"/>
    <property type="match status" value="1"/>
</dbReference>
<dbReference type="AlphaFoldDB" id="W1WGI2"/>
<evidence type="ECO:0000313" key="2">
    <source>
        <dbReference type="EMBL" id="ETJ17292.1"/>
    </source>
</evidence>
<dbReference type="InterPro" id="IPR036390">
    <property type="entry name" value="WH_DNA-bd_sf"/>
</dbReference>
<protein>
    <submittedName>
        <fullName evidence="2">Prophage LambdaBa02, DNA replication protein</fullName>
    </submittedName>
</protein>
<dbReference type="InterPro" id="IPR036388">
    <property type="entry name" value="WH-like_DNA-bd_sf"/>
</dbReference>
<accession>W1WGI2</accession>
<name>W1WGI2_9ZZZZ</name>
<dbReference type="SUPFAM" id="SSF46785">
    <property type="entry name" value="Winged helix' DNA-binding domain"/>
    <property type="match status" value="1"/>
</dbReference>